<proteinExistence type="predicted"/>
<dbReference type="SUPFAM" id="SSF51905">
    <property type="entry name" value="FAD/NAD(P)-binding domain"/>
    <property type="match status" value="1"/>
</dbReference>
<dbReference type="InterPro" id="IPR036188">
    <property type="entry name" value="FAD/NAD-bd_sf"/>
</dbReference>
<dbReference type="OrthoDB" id="4230779at2"/>
<keyword evidence="8" id="KW-1185">Reference proteome</keyword>
<reference evidence="8" key="1">
    <citation type="submission" date="2016-11" db="EMBL/GenBank/DDBJ databases">
        <authorList>
            <person name="Varghese N."/>
            <person name="Submissions S."/>
        </authorList>
    </citation>
    <scope>NUCLEOTIDE SEQUENCE [LARGE SCALE GENOMIC DNA]</scope>
    <source>
        <strain evidence="8">DSM 22363</strain>
    </source>
</reference>
<evidence type="ECO:0000256" key="5">
    <source>
        <dbReference type="ARBA" id="ARBA00023033"/>
    </source>
</evidence>
<keyword evidence="3" id="KW-0274">FAD</keyword>
<dbReference type="Proteomes" id="UP000185192">
    <property type="component" value="Unassembled WGS sequence"/>
</dbReference>
<comment type="cofactor">
    <cofactor evidence="1">
        <name>FAD</name>
        <dbReference type="ChEBI" id="CHEBI:57692"/>
    </cofactor>
</comment>
<evidence type="ECO:0000313" key="8">
    <source>
        <dbReference type="Proteomes" id="UP000185192"/>
    </source>
</evidence>
<dbReference type="GO" id="GO:0004497">
    <property type="term" value="F:monooxygenase activity"/>
    <property type="evidence" value="ECO:0007669"/>
    <property type="project" value="UniProtKB-KW"/>
</dbReference>
<dbReference type="PANTHER" id="PTHR13789:SF318">
    <property type="entry name" value="GERANYLGERANYL DIPHOSPHATE REDUCTASE"/>
    <property type="match status" value="1"/>
</dbReference>
<evidence type="ECO:0000256" key="2">
    <source>
        <dbReference type="ARBA" id="ARBA00022630"/>
    </source>
</evidence>
<dbReference type="Pfam" id="PF01494">
    <property type="entry name" value="FAD_binding_3"/>
    <property type="match status" value="1"/>
</dbReference>
<keyword evidence="4" id="KW-0560">Oxidoreductase</keyword>
<gene>
    <name evidence="7" type="ORF">SAMN02745824_0342</name>
</gene>
<name>A0A1N6CMX5_9SPHN</name>
<protein>
    <submittedName>
        <fullName evidence="7">Salicylate hydroxylase</fullName>
    </submittedName>
</protein>
<dbReference type="PANTHER" id="PTHR13789">
    <property type="entry name" value="MONOOXYGENASE"/>
    <property type="match status" value="1"/>
</dbReference>
<accession>A0A1N6CMX5</accession>
<organism evidence="7 8">
    <name type="scientific">Parasphingorhabdus marina DSM 22363</name>
    <dbReference type="NCBI Taxonomy" id="1123272"/>
    <lineage>
        <taxon>Bacteria</taxon>
        <taxon>Pseudomonadati</taxon>
        <taxon>Pseudomonadota</taxon>
        <taxon>Alphaproteobacteria</taxon>
        <taxon>Sphingomonadales</taxon>
        <taxon>Sphingomonadaceae</taxon>
        <taxon>Parasphingorhabdus</taxon>
    </lineage>
</organism>
<dbReference type="InterPro" id="IPR050493">
    <property type="entry name" value="FAD-dep_Monooxygenase_BioMet"/>
</dbReference>
<keyword evidence="2" id="KW-0285">Flavoprotein</keyword>
<evidence type="ECO:0000313" key="7">
    <source>
        <dbReference type="EMBL" id="SIN59805.1"/>
    </source>
</evidence>
<dbReference type="AlphaFoldDB" id="A0A1N6CMX5"/>
<keyword evidence="5" id="KW-0503">Monooxygenase</keyword>
<evidence type="ECO:0000256" key="3">
    <source>
        <dbReference type="ARBA" id="ARBA00022827"/>
    </source>
</evidence>
<evidence type="ECO:0000259" key="6">
    <source>
        <dbReference type="Pfam" id="PF01494"/>
    </source>
</evidence>
<dbReference type="PRINTS" id="PR00420">
    <property type="entry name" value="RNGMNOXGNASE"/>
</dbReference>
<sequence length="388" mass="42614">MKAVIAGAGIGGLTCGLCLQRFGWDVEILEQAETLEEVGAGIQISPNGMKVMQALGLDEQVSESGFRPRASQIRRGKSGRVLMVNPMGSEMERRYRAPYIHIHRADLADILIEALTKQAEGVIRPGSLVTGFEQSSAQVTARLENGAEVRGDILIGADGIRSAVRDQMLGPEQPRFTGNVAWRAVVPTDRLGRNVPPPAASVWTGAGKHAVTYLLRGGKLANFVGVVERDDWQEESWTEPGSCEEALADFADWHPIIRTMIEQADSHYRWALFDRDPLPKWSDGRVVLLGDAAHPMLPFMAQGAVQAMEDAFVLARKVSETGSIAAACRNFFKERIDRVSRVQGVARANMDLFHQRMPQGPLWLADKVAPAAVERQLDWLYGHDVTKG</sequence>
<dbReference type="EMBL" id="FSQW01000001">
    <property type="protein sequence ID" value="SIN59805.1"/>
    <property type="molecule type" value="Genomic_DNA"/>
</dbReference>
<dbReference type="STRING" id="1123272.SAMN02745824_0342"/>
<feature type="domain" description="FAD-binding" evidence="6">
    <location>
        <begin position="2"/>
        <end position="320"/>
    </location>
</feature>
<dbReference type="GO" id="GO:0071949">
    <property type="term" value="F:FAD binding"/>
    <property type="evidence" value="ECO:0007669"/>
    <property type="project" value="InterPro"/>
</dbReference>
<evidence type="ECO:0000256" key="1">
    <source>
        <dbReference type="ARBA" id="ARBA00001974"/>
    </source>
</evidence>
<dbReference type="InterPro" id="IPR002938">
    <property type="entry name" value="FAD-bd"/>
</dbReference>
<dbReference type="SUPFAM" id="SSF54373">
    <property type="entry name" value="FAD-linked reductases, C-terminal domain"/>
    <property type="match status" value="1"/>
</dbReference>
<dbReference type="RefSeq" id="WP_074203430.1">
    <property type="nucleotide sequence ID" value="NZ_FSQW01000001.1"/>
</dbReference>
<dbReference type="Gene3D" id="3.50.50.60">
    <property type="entry name" value="FAD/NAD(P)-binding domain"/>
    <property type="match status" value="1"/>
</dbReference>
<evidence type="ECO:0000256" key="4">
    <source>
        <dbReference type="ARBA" id="ARBA00023002"/>
    </source>
</evidence>